<keyword evidence="3" id="KW-0520">NAD</keyword>
<dbReference type="InterPro" id="IPR029510">
    <property type="entry name" value="Ald_DH_CS_GLU"/>
</dbReference>
<feature type="domain" description="Aldehyde dehydrogenase" evidence="8">
    <location>
        <begin position="18"/>
        <end position="446"/>
    </location>
</feature>
<dbReference type="CDD" id="cd07133">
    <property type="entry name" value="ALDH_CALDH_CalB"/>
    <property type="match status" value="1"/>
</dbReference>
<proteinExistence type="inferred from homology"/>
<comment type="caution">
    <text evidence="9">The sequence shown here is derived from an EMBL/GenBank/DDBJ whole genome shotgun (WGS) entry which is preliminary data.</text>
</comment>
<evidence type="ECO:0000256" key="3">
    <source>
        <dbReference type="ARBA" id="ARBA00023027"/>
    </source>
</evidence>
<feature type="active site" evidence="5">
    <location>
        <position position="259"/>
    </location>
</feature>
<name>A0A3N1PUI6_9GAMM</name>
<comment type="similarity">
    <text evidence="1 4 7">Belongs to the aldehyde dehydrogenase family.</text>
</comment>
<sequence length="478" mass="52667">MSGKVATFPRVQSMPSSLSNLLDQARGAFESEPFPTIKTRRQWLETLRLLLVENQQQLREAIDSDFGGRSPMETSLGELLPAIEGIDHHLKYLRFWLQRDNRSPGFSLWPSKAWVEYHPLGVVGVMVPWNYPLYLAIGPLTAALAAGNRVLVKMSEHTPVTSALFARLIGQYFSPAVVQVVQGDAKVAAAFSRLPFDHLVFTGSTAVGRMVMHAASENLTPVTLELGGKSPALIHDDVPLALAAERLLFGKCFNAGQTCVAPDYVLVPKGKGQALAEAMLAGFNRRYPDWQDNSDYSSVINGAQYQRLCGYLDEARGAGCQMLHSGPDRIDSRRRLGLHLIINPPLGLAVMQEEIFGPILPIIEYDNLAQAVAFIRARPKPLAFYPFSFKKKVQRRLLDEIHAGGVCINDTLLQVAAPDLPFGGIGPSGMGHYHGKEGVLSLSKAKPVLKRGRWTLNAMIYPPYTKGALKAFLTWMLR</sequence>
<evidence type="ECO:0000313" key="9">
    <source>
        <dbReference type="EMBL" id="ROQ30427.1"/>
    </source>
</evidence>
<evidence type="ECO:0000256" key="6">
    <source>
        <dbReference type="PROSITE-ProRule" id="PRU10007"/>
    </source>
</evidence>
<dbReference type="AlphaFoldDB" id="A0A3N1PUI6"/>
<gene>
    <name evidence="9" type="ORF">EDC28_101113</name>
</gene>
<protein>
    <recommendedName>
        <fullName evidence="4">Aldehyde dehydrogenase</fullName>
    </recommendedName>
</protein>
<dbReference type="InterPro" id="IPR016161">
    <property type="entry name" value="Ald_DH/histidinol_DH"/>
</dbReference>
<dbReference type="GO" id="GO:0005737">
    <property type="term" value="C:cytoplasm"/>
    <property type="evidence" value="ECO:0007669"/>
    <property type="project" value="TreeGrafter"/>
</dbReference>
<evidence type="ECO:0000256" key="1">
    <source>
        <dbReference type="ARBA" id="ARBA00009986"/>
    </source>
</evidence>
<dbReference type="Gene3D" id="3.40.309.10">
    <property type="entry name" value="Aldehyde Dehydrogenase, Chain A, domain 2"/>
    <property type="match status" value="1"/>
</dbReference>
<reference evidence="9 10" key="1">
    <citation type="submission" date="2018-11" db="EMBL/GenBank/DDBJ databases">
        <title>Genomic Encyclopedia of Type Strains, Phase IV (KMG-IV): sequencing the most valuable type-strain genomes for metagenomic binning, comparative biology and taxonomic classification.</title>
        <authorList>
            <person name="Goeker M."/>
        </authorList>
    </citation>
    <scope>NUCLEOTIDE SEQUENCE [LARGE SCALE GENOMIC DNA]</scope>
    <source>
        <strain evidence="9 10">DSM 21945</strain>
    </source>
</reference>
<dbReference type="InterPro" id="IPR012394">
    <property type="entry name" value="Aldehyde_DH_NAD(P)"/>
</dbReference>
<dbReference type="InterPro" id="IPR015590">
    <property type="entry name" value="Aldehyde_DH_dom"/>
</dbReference>
<evidence type="ECO:0000256" key="5">
    <source>
        <dbReference type="PIRSR" id="PIRSR036492-1"/>
    </source>
</evidence>
<dbReference type="PANTHER" id="PTHR43570:SF20">
    <property type="entry name" value="ALDEHYDE DEHYDROGENASE ALDX-RELATED"/>
    <property type="match status" value="1"/>
</dbReference>
<dbReference type="PIRSF" id="PIRSF036492">
    <property type="entry name" value="ALDH"/>
    <property type="match status" value="1"/>
</dbReference>
<dbReference type="Pfam" id="PF00171">
    <property type="entry name" value="Aldedh"/>
    <property type="match status" value="1"/>
</dbReference>
<dbReference type="Gene3D" id="3.40.605.10">
    <property type="entry name" value="Aldehyde Dehydrogenase, Chain A, domain 1"/>
    <property type="match status" value="1"/>
</dbReference>
<keyword evidence="2 4" id="KW-0560">Oxidoreductase</keyword>
<organism evidence="9 10">
    <name type="scientific">Gallaecimonas pentaromativorans</name>
    <dbReference type="NCBI Taxonomy" id="584787"/>
    <lineage>
        <taxon>Bacteria</taxon>
        <taxon>Pseudomonadati</taxon>
        <taxon>Pseudomonadota</taxon>
        <taxon>Gammaproteobacteria</taxon>
        <taxon>Enterobacterales</taxon>
        <taxon>Gallaecimonadaceae</taxon>
        <taxon>Gallaecimonas</taxon>
    </lineage>
</organism>
<feature type="active site" evidence="5 6">
    <location>
        <position position="225"/>
    </location>
</feature>
<accession>A0A3N1PUI6</accession>
<dbReference type="InterPro" id="IPR016163">
    <property type="entry name" value="Ald_DH_C"/>
</dbReference>
<evidence type="ECO:0000256" key="4">
    <source>
        <dbReference type="PIRNR" id="PIRNR036492"/>
    </source>
</evidence>
<keyword evidence="10" id="KW-1185">Reference proteome</keyword>
<evidence type="ECO:0000259" key="8">
    <source>
        <dbReference type="Pfam" id="PF00171"/>
    </source>
</evidence>
<dbReference type="PROSITE" id="PS00687">
    <property type="entry name" value="ALDEHYDE_DEHYDR_GLU"/>
    <property type="match status" value="1"/>
</dbReference>
<evidence type="ECO:0000256" key="2">
    <source>
        <dbReference type="ARBA" id="ARBA00023002"/>
    </source>
</evidence>
<dbReference type="GO" id="GO:0004029">
    <property type="term" value="F:aldehyde dehydrogenase (NAD+) activity"/>
    <property type="evidence" value="ECO:0007669"/>
    <property type="project" value="TreeGrafter"/>
</dbReference>
<dbReference type="GO" id="GO:0006081">
    <property type="term" value="P:aldehyde metabolic process"/>
    <property type="evidence" value="ECO:0007669"/>
    <property type="project" value="InterPro"/>
</dbReference>
<evidence type="ECO:0000313" key="10">
    <source>
        <dbReference type="Proteomes" id="UP000268033"/>
    </source>
</evidence>
<dbReference type="Proteomes" id="UP000268033">
    <property type="component" value="Unassembled WGS sequence"/>
</dbReference>
<evidence type="ECO:0000256" key="7">
    <source>
        <dbReference type="RuleBase" id="RU003345"/>
    </source>
</evidence>
<dbReference type="STRING" id="584787.GCA_001247655_01704"/>
<dbReference type="EMBL" id="RJUL01000001">
    <property type="protein sequence ID" value="ROQ30427.1"/>
    <property type="molecule type" value="Genomic_DNA"/>
</dbReference>
<dbReference type="RefSeq" id="WP_123420317.1">
    <property type="nucleotide sequence ID" value="NZ_RJUL01000001.1"/>
</dbReference>
<dbReference type="InterPro" id="IPR016162">
    <property type="entry name" value="Ald_DH_N"/>
</dbReference>
<dbReference type="PANTHER" id="PTHR43570">
    <property type="entry name" value="ALDEHYDE DEHYDROGENASE"/>
    <property type="match status" value="1"/>
</dbReference>
<dbReference type="SUPFAM" id="SSF53720">
    <property type="entry name" value="ALDH-like"/>
    <property type="match status" value="1"/>
</dbReference>